<gene>
    <name evidence="1" type="ORF">I314_03190</name>
</gene>
<accession>A0ABR5BBV0</accession>
<protein>
    <submittedName>
        <fullName evidence="1">Uncharacterized protein</fullName>
    </submittedName>
</protein>
<organism evidence="1 2">
    <name type="scientific">Cryptococcus bacillisporus CA1873</name>
    <dbReference type="NCBI Taxonomy" id="1296111"/>
    <lineage>
        <taxon>Eukaryota</taxon>
        <taxon>Fungi</taxon>
        <taxon>Dikarya</taxon>
        <taxon>Basidiomycota</taxon>
        <taxon>Agaricomycotina</taxon>
        <taxon>Tremellomycetes</taxon>
        <taxon>Tremellales</taxon>
        <taxon>Cryptococcaceae</taxon>
        <taxon>Cryptococcus</taxon>
        <taxon>Cryptococcus gattii species complex</taxon>
    </lineage>
</organism>
<dbReference type="EMBL" id="KN848895">
    <property type="protein sequence ID" value="KIR63784.1"/>
    <property type="molecule type" value="Genomic_DNA"/>
</dbReference>
<proteinExistence type="predicted"/>
<name>A0ABR5BBV0_CRYGA</name>
<feature type="non-terminal residue" evidence="1">
    <location>
        <position position="31"/>
    </location>
</feature>
<reference evidence="1 2" key="1">
    <citation type="submission" date="2015-01" db="EMBL/GenBank/DDBJ databases">
        <title>The Genome Sequence of Cryptococcus gattii CA1873.</title>
        <authorList>
            <consortium name="The Broad Institute Genomics Platform"/>
            <person name="Cuomo C."/>
            <person name="Litvintseva A."/>
            <person name="Chen Y."/>
            <person name="Heitman J."/>
            <person name="Sun S."/>
            <person name="Springer D."/>
            <person name="Dromer F."/>
            <person name="Young S."/>
            <person name="Zeng Q."/>
            <person name="Gargeya S."/>
            <person name="Abouelleil A."/>
            <person name="Alvarado L."/>
            <person name="Chapman S.B."/>
            <person name="Gainer-Dewar J."/>
            <person name="Goldberg J."/>
            <person name="Griggs A."/>
            <person name="Gujja S."/>
            <person name="Hansen M."/>
            <person name="Howarth C."/>
            <person name="Imamovic A."/>
            <person name="Larimer J."/>
            <person name="Murphy C."/>
            <person name="Naylor J."/>
            <person name="Pearson M."/>
            <person name="Priest M."/>
            <person name="Roberts A."/>
            <person name="Saif S."/>
            <person name="Shea T."/>
            <person name="Sykes S."/>
            <person name="Wortman J."/>
            <person name="Nusbaum C."/>
            <person name="Birren B."/>
        </authorList>
    </citation>
    <scope>NUCLEOTIDE SEQUENCE [LARGE SCALE GENOMIC DNA]</scope>
    <source>
        <strain evidence="1 2">CA1873</strain>
    </source>
</reference>
<keyword evidence="2" id="KW-1185">Reference proteome</keyword>
<dbReference type="Proteomes" id="UP000053800">
    <property type="component" value="Unassembled WGS sequence"/>
</dbReference>
<evidence type="ECO:0000313" key="2">
    <source>
        <dbReference type="Proteomes" id="UP000053800"/>
    </source>
</evidence>
<evidence type="ECO:0000313" key="1">
    <source>
        <dbReference type="EMBL" id="KIR63784.1"/>
    </source>
</evidence>
<sequence>MDSHTSESHNCKGRRIVPIVWSSRRTFLPGL</sequence>